<sequence>MKTTGKYEHLRKAAAEARQQTFKVDKVDDYGLASVRQVKAISTDEEAERKRNKEKHLSIIQWITEAVDYIKEQLAAHERSKKRCRNEEETTLLWHMSNNQLRTAVYKAAQTRTHLFRTNENLR</sequence>
<reference evidence="1 2" key="1">
    <citation type="submission" date="2023-01" db="EMBL/GenBank/DDBJ databases">
        <authorList>
            <person name="Whitehead M."/>
        </authorList>
    </citation>
    <scope>NUCLEOTIDE SEQUENCE [LARGE SCALE GENOMIC DNA]</scope>
</reference>
<accession>A0AAV0W7Y5</accession>
<dbReference type="EMBL" id="CARXXK010000001">
    <property type="protein sequence ID" value="CAI6351974.1"/>
    <property type="molecule type" value="Genomic_DNA"/>
</dbReference>
<organism evidence="1 2">
    <name type="scientific">Macrosiphum euphorbiae</name>
    <name type="common">potato aphid</name>
    <dbReference type="NCBI Taxonomy" id="13131"/>
    <lineage>
        <taxon>Eukaryota</taxon>
        <taxon>Metazoa</taxon>
        <taxon>Ecdysozoa</taxon>
        <taxon>Arthropoda</taxon>
        <taxon>Hexapoda</taxon>
        <taxon>Insecta</taxon>
        <taxon>Pterygota</taxon>
        <taxon>Neoptera</taxon>
        <taxon>Paraneoptera</taxon>
        <taxon>Hemiptera</taxon>
        <taxon>Sternorrhyncha</taxon>
        <taxon>Aphidomorpha</taxon>
        <taxon>Aphidoidea</taxon>
        <taxon>Aphididae</taxon>
        <taxon>Macrosiphini</taxon>
        <taxon>Macrosiphum</taxon>
    </lineage>
</organism>
<evidence type="ECO:0000313" key="1">
    <source>
        <dbReference type="EMBL" id="CAI6351974.1"/>
    </source>
</evidence>
<dbReference type="AlphaFoldDB" id="A0AAV0W7Y5"/>
<proteinExistence type="predicted"/>
<name>A0AAV0W7Y5_9HEMI</name>
<comment type="caution">
    <text evidence="1">The sequence shown here is derived from an EMBL/GenBank/DDBJ whole genome shotgun (WGS) entry which is preliminary data.</text>
</comment>
<gene>
    <name evidence="1" type="ORF">MEUPH1_LOCUS8274</name>
</gene>
<keyword evidence="2" id="KW-1185">Reference proteome</keyword>
<protein>
    <submittedName>
        <fullName evidence="1">Uncharacterized protein</fullName>
    </submittedName>
</protein>
<dbReference type="Proteomes" id="UP001160148">
    <property type="component" value="Unassembled WGS sequence"/>
</dbReference>
<evidence type="ECO:0000313" key="2">
    <source>
        <dbReference type="Proteomes" id="UP001160148"/>
    </source>
</evidence>